<dbReference type="Pfam" id="PF07715">
    <property type="entry name" value="Plug"/>
    <property type="match status" value="1"/>
</dbReference>
<evidence type="ECO:0000256" key="5">
    <source>
        <dbReference type="ARBA" id="ARBA00022729"/>
    </source>
</evidence>
<evidence type="ECO:0000256" key="9">
    <source>
        <dbReference type="SAM" id="SignalP"/>
    </source>
</evidence>
<dbReference type="SUPFAM" id="SSF56935">
    <property type="entry name" value="Porins"/>
    <property type="match status" value="1"/>
</dbReference>
<dbReference type="InterPro" id="IPR013784">
    <property type="entry name" value="Carb-bd-like_fold"/>
</dbReference>
<keyword evidence="7 8" id="KW-0998">Cell outer membrane</keyword>
<dbReference type="EMBL" id="CP034669">
    <property type="protein sequence ID" value="QAT83116.1"/>
    <property type="molecule type" value="Genomic_DNA"/>
</dbReference>
<comment type="subcellular location">
    <subcellularLocation>
        <location evidence="1 8">Cell outer membrane</location>
        <topology evidence="1 8">Multi-pass membrane protein</topology>
    </subcellularLocation>
</comment>
<dbReference type="InterPro" id="IPR012910">
    <property type="entry name" value="Plug_dom"/>
</dbReference>
<dbReference type="Proteomes" id="UP000288758">
    <property type="component" value="Chromosome"/>
</dbReference>
<evidence type="ECO:0000256" key="3">
    <source>
        <dbReference type="ARBA" id="ARBA00022452"/>
    </source>
</evidence>
<evidence type="ECO:0000313" key="12">
    <source>
        <dbReference type="Proteomes" id="UP000288758"/>
    </source>
</evidence>
<evidence type="ECO:0000256" key="1">
    <source>
        <dbReference type="ARBA" id="ARBA00004571"/>
    </source>
</evidence>
<feature type="signal peptide" evidence="9">
    <location>
        <begin position="1"/>
        <end position="40"/>
    </location>
</feature>
<evidence type="ECO:0000256" key="7">
    <source>
        <dbReference type="ARBA" id="ARBA00023237"/>
    </source>
</evidence>
<evidence type="ECO:0000256" key="6">
    <source>
        <dbReference type="ARBA" id="ARBA00023136"/>
    </source>
</evidence>
<protein>
    <submittedName>
        <fullName evidence="11">TonB family protein</fullName>
    </submittedName>
</protein>
<dbReference type="Gene3D" id="2.170.130.10">
    <property type="entry name" value="TonB-dependent receptor, plug domain"/>
    <property type="match status" value="1"/>
</dbReference>
<dbReference type="InterPro" id="IPR037066">
    <property type="entry name" value="Plug_dom_sf"/>
</dbReference>
<dbReference type="Gene3D" id="2.40.170.20">
    <property type="entry name" value="TonB-dependent receptor, beta-barrel domain"/>
    <property type="match status" value="1"/>
</dbReference>
<dbReference type="GO" id="GO:0030246">
    <property type="term" value="F:carbohydrate binding"/>
    <property type="evidence" value="ECO:0007669"/>
    <property type="project" value="InterPro"/>
</dbReference>
<organism evidence="11 12">
    <name type="scientific">Corallococcus coralloides</name>
    <name type="common">Myxococcus coralloides</name>
    <dbReference type="NCBI Taxonomy" id="184914"/>
    <lineage>
        <taxon>Bacteria</taxon>
        <taxon>Pseudomonadati</taxon>
        <taxon>Myxococcota</taxon>
        <taxon>Myxococcia</taxon>
        <taxon>Myxococcales</taxon>
        <taxon>Cystobacterineae</taxon>
        <taxon>Myxococcaceae</taxon>
        <taxon>Corallococcus</taxon>
    </lineage>
</organism>
<evidence type="ECO:0000259" key="10">
    <source>
        <dbReference type="Pfam" id="PF07715"/>
    </source>
</evidence>
<dbReference type="GO" id="GO:0044718">
    <property type="term" value="P:siderophore transmembrane transport"/>
    <property type="evidence" value="ECO:0007669"/>
    <property type="project" value="TreeGrafter"/>
</dbReference>
<dbReference type="PROSITE" id="PS52016">
    <property type="entry name" value="TONB_DEPENDENT_REC_3"/>
    <property type="match status" value="1"/>
</dbReference>
<comment type="similarity">
    <text evidence="8">Belongs to the TonB-dependent receptor family.</text>
</comment>
<dbReference type="RefSeq" id="WP_240672760.1">
    <property type="nucleotide sequence ID" value="NZ_CP034669.1"/>
</dbReference>
<sequence length="817" mass="88251">MSILSGRPDSPVCLPRSRSRVGWKRALGALALCLSVPALAQDAVMPAPGVGELSGQLTACADGDLGHAELLLLEPDGNTRAPRMDARRRFQVKGLSPGDYELHVYVPGCEPRAWRVQVSAGQRTEVEARLEVALDMGTTIGVTGRELSKSEERALSAESVRVVELEAAKQHTADLGEVLSRNSGVSVQRTGGLGSNARFSLNGFTGEQVRFFLDGVPLELAGFGLGIANVPVNLLKRVEVYRGVVPVRFGADALGGAVNLVSSDGNEKDGLSASLQAGSFATYRGSVSGQYRLGPSGVFLRGHAFGDFARNDYAVDVEVPDDRGRLQPARVPRFHDGFAAGGAGLELGVVDKPFAERLSLRAFGSRYRKELQHNVVMTVPYGEALSSESSYGALATWARGGLGSGRLRLEAVGGYSRRDTDFRDTSMFVYDWYGTPVTERRQPGELGATPTDQTLWQHSALARFHAGYELSESQRLRFTLAPTFVSRQGQDRLKQDTGQRDPLDARRNLLTLVGGLEHEAMLADGLLKNVAFVKGYVMRSASEEVLAAGDVVRRDQASERLGVGDGLRLFLPHGLLAKASYEYTTRLPGPDELFGDGVLVAANLALRPEASHNANLELALEDLGTGLGHFRGSVGGFARFADQLIVLLGNDTTLSYENVYAARSLGVEASAGWTVPGDWLALDANATWQDFRNAGGAGAFAAFDGDRIPNRPWLFANASARLQRRALFKPTDVASLGFTSRYVHGFFRGWESQGLRQYKQEVDAQLVHSLALSYVREGSPRLGGTLEVLNLTNAKAYDFFGVQRPGRFLSVKLTADF</sequence>
<evidence type="ECO:0000256" key="4">
    <source>
        <dbReference type="ARBA" id="ARBA00022692"/>
    </source>
</evidence>
<dbReference type="AlphaFoldDB" id="A0A410RMQ6"/>
<keyword evidence="4 8" id="KW-0812">Transmembrane</keyword>
<keyword evidence="3 8" id="KW-1134">Transmembrane beta strand</keyword>
<gene>
    <name evidence="11" type="primary">btuB2_1</name>
    <name evidence="11" type="ORF">EJ065_1516</name>
</gene>
<name>A0A410RMQ6_CORCK</name>
<dbReference type="Gene3D" id="2.60.40.1120">
    <property type="entry name" value="Carboxypeptidase-like, regulatory domain"/>
    <property type="match status" value="1"/>
</dbReference>
<keyword evidence="6 8" id="KW-0472">Membrane</keyword>
<dbReference type="PANTHER" id="PTHR30069:SF29">
    <property type="entry name" value="HEMOGLOBIN AND HEMOGLOBIN-HAPTOGLOBIN-BINDING PROTEIN 1-RELATED"/>
    <property type="match status" value="1"/>
</dbReference>
<accession>A0A410RMQ6</accession>
<dbReference type="InterPro" id="IPR036942">
    <property type="entry name" value="Beta-barrel_TonB_sf"/>
</dbReference>
<keyword evidence="2 8" id="KW-0813">Transport</keyword>
<dbReference type="NCBIfam" id="NF038079">
    <property type="entry name" value="TonB_sider_MxcH"/>
    <property type="match status" value="1"/>
</dbReference>
<dbReference type="SUPFAM" id="SSF49452">
    <property type="entry name" value="Starch-binding domain-like"/>
    <property type="match status" value="1"/>
</dbReference>
<evidence type="ECO:0000256" key="8">
    <source>
        <dbReference type="PROSITE-ProRule" id="PRU01360"/>
    </source>
</evidence>
<dbReference type="InterPro" id="IPR039426">
    <property type="entry name" value="TonB-dep_rcpt-like"/>
</dbReference>
<dbReference type="GO" id="GO:0015344">
    <property type="term" value="F:siderophore uptake transmembrane transporter activity"/>
    <property type="evidence" value="ECO:0007669"/>
    <property type="project" value="TreeGrafter"/>
</dbReference>
<evidence type="ECO:0000313" key="11">
    <source>
        <dbReference type="EMBL" id="QAT83116.1"/>
    </source>
</evidence>
<keyword evidence="5 9" id="KW-0732">Signal</keyword>
<feature type="chain" id="PRO_5019046864" evidence="9">
    <location>
        <begin position="41"/>
        <end position="817"/>
    </location>
</feature>
<dbReference type="GO" id="GO:0009279">
    <property type="term" value="C:cell outer membrane"/>
    <property type="evidence" value="ECO:0007669"/>
    <property type="project" value="UniProtKB-SubCell"/>
</dbReference>
<dbReference type="PANTHER" id="PTHR30069">
    <property type="entry name" value="TONB-DEPENDENT OUTER MEMBRANE RECEPTOR"/>
    <property type="match status" value="1"/>
</dbReference>
<proteinExistence type="inferred from homology"/>
<evidence type="ECO:0000256" key="2">
    <source>
        <dbReference type="ARBA" id="ARBA00022448"/>
    </source>
</evidence>
<feature type="domain" description="TonB-dependent receptor plug" evidence="10">
    <location>
        <begin position="158"/>
        <end position="257"/>
    </location>
</feature>
<reference evidence="11 12" key="1">
    <citation type="submission" date="2018-12" db="EMBL/GenBank/DDBJ databases">
        <title>Complete Genome Sequence of the Corallopyronin A producing Myxobacterium Corallococcus coralloides B035.</title>
        <authorList>
            <person name="Bouhired S.M."/>
            <person name="Rupp O."/>
            <person name="Blom J."/>
            <person name="Schaeberle T.F."/>
            <person name="Kehraus S."/>
            <person name="Schiefer A."/>
            <person name="Pfarr K."/>
            <person name="Goesmann A."/>
            <person name="Hoerauf A."/>
            <person name="Koenig G.M."/>
        </authorList>
    </citation>
    <scope>NUCLEOTIDE SEQUENCE [LARGE SCALE GENOMIC DNA]</scope>
    <source>
        <strain evidence="11 12">B035</strain>
    </source>
</reference>